<dbReference type="PANTHER" id="PTHR47200">
    <property type="entry name" value="THYLAKOID LUMENAL 15 KDA PROTEIN 1, CHLOROPLASTIC"/>
    <property type="match status" value="1"/>
</dbReference>
<proteinExistence type="predicted"/>
<dbReference type="PANTHER" id="PTHR47200:SF2">
    <property type="entry name" value="THYLAKOID LUMENAL 15 KDA PROTEIN 1, CHLOROPLASTIC"/>
    <property type="match status" value="1"/>
</dbReference>
<dbReference type="Gene3D" id="2.160.20.80">
    <property type="entry name" value="E3 ubiquitin-protein ligase SopA"/>
    <property type="match status" value="1"/>
</dbReference>
<comment type="caution">
    <text evidence="1">The sequence shown here is derived from an EMBL/GenBank/DDBJ whole genome shotgun (WGS) entry which is preliminary data.</text>
</comment>
<protein>
    <submittedName>
        <fullName evidence="1">Pentapeptide repeat-containing protein</fullName>
    </submittedName>
</protein>
<evidence type="ECO:0000313" key="1">
    <source>
        <dbReference type="EMBL" id="TGH24015.1"/>
    </source>
</evidence>
<dbReference type="Pfam" id="PF00805">
    <property type="entry name" value="Pentapeptide"/>
    <property type="match status" value="1"/>
</dbReference>
<name>A0A524RU83_9CHRO</name>
<evidence type="ECO:0000313" key="2">
    <source>
        <dbReference type="Proteomes" id="UP000315454"/>
    </source>
</evidence>
<organism evidence="1 2">
    <name type="scientific">Aphanocapsa feldmannii 277cI</name>
    <dbReference type="NCBI Taxonomy" id="2507554"/>
    <lineage>
        <taxon>Bacteria</taxon>
        <taxon>Bacillati</taxon>
        <taxon>Cyanobacteriota</taxon>
        <taxon>Cyanophyceae</taxon>
        <taxon>Oscillatoriophycideae</taxon>
        <taxon>Chroococcales</taxon>
        <taxon>Microcystaceae</taxon>
        <taxon>Aphanocapsa</taxon>
    </lineage>
</organism>
<sequence>MVPLPLLSSLLALVLLLWGHPVMGLDTASGFGMEDRALFQQRVDYTLTTQDRGDFSGQFAGAHATQADFSGATLQGGIFSRGVFSESDFRGADLRDALLDMADMSGTDLRDAVLSGAIASGSTFLGARIEGADFSDALLDHQTESGLCRRAKGTNPLTGVATRDSLGCP</sequence>
<dbReference type="SUPFAM" id="SSF141571">
    <property type="entry name" value="Pentapeptide repeat-like"/>
    <property type="match status" value="1"/>
</dbReference>
<dbReference type="AlphaFoldDB" id="A0A524RU83"/>
<dbReference type="Proteomes" id="UP000315454">
    <property type="component" value="Unassembled WGS sequence"/>
</dbReference>
<reference evidence="1 2" key="1">
    <citation type="journal article" date="2019" name="mSystems">
        <title>Life at home and on the roam: Genomic adaptions reflect the dual lifestyle of an intracellular, facultative symbiont.</title>
        <authorList>
            <person name="Burgsdorf I."/>
        </authorList>
    </citation>
    <scope>NUCLEOTIDE SEQUENCE [LARGE SCALE GENOMIC DNA]</scope>
    <source>
        <strain evidence="1">277cI</strain>
    </source>
</reference>
<dbReference type="EMBL" id="SRMN01000042">
    <property type="protein sequence ID" value="TGH24015.1"/>
    <property type="molecule type" value="Genomic_DNA"/>
</dbReference>
<dbReference type="InterPro" id="IPR001646">
    <property type="entry name" value="5peptide_repeat"/>
</dbReference>
<dbReference type="InterPro" id="IPR044213">
    <property type="entry name" value="At2g44920-like"/>
</dbReference>
<gene>
    <name evidence="1" type="ORF">ERJ68_03515</name>
</gene>
<accession>A0A524RU83</accession>